<reference evidence="4 5" key="1">
    <citation type="journal article" date="2023" name="Sci. Data">
        <title>Genome assembly of the Korean intertidal mud-creeper Batillaria attramentaria.</title>
        <authorList>
            <person name="Patra A.K."/>
            <person name="Ho P.T."/>
            <person name="Jun S."/>
            <person name="Lee S.J."/>
            <person name="Kim Y."/>
            <person name="Won Y.J."/>
        </authorList>
    </citation>
    <scope>NUCLEOTIDE SEQUENCE [LARGE SCALE GENOMIC DNA]</scope>
    <source>
        <strain evidence="4">Wonlab-2016</strain>
    </source>
</reference>
<dbReference type="InterPro" id="IPR051070">
    <property type="entry name" value="NF-kappa-B_inhibitor"/>
</dbReference>
<dbReference type="SUPFAM" id="SSF48403">
    <property type="entry name" value="Ankyrin repeat"/>
    <property type="match status" value="1"/>
</dbReference>
<organism evidence="4 5">
    <name type="scientific">Batillaria attramentaria</name>
    <dbReference type="NCBI Taxonomy" id="370345"/>
    <lineage>
        <taxon>Eukaryota</taxon>
        <taxon>Metazoa</taxon>
        <taxon>Spiralia</taxon>
        <taxon>Lophotrochozoa</taxon>
        <taxon>Mollusca</taxon>
        <taxon>Gastropoda</taxon>
        <taxon>Caenogastropoda</taxon>
        <taxon>Sorbeoconcha</taxon>
        <taxon>Cerithioidea</taxon>
        <taxon>Batillariidae</taxon>
        <taxon>Batillaria</taxon>
    </lineage>
</organism>
<dbReference type="InterPro" id="IPR036770">
    <property type="entry name" value="Ankyrin_rpt-contain_sf"/>
</dbReference>
<dbReference type="Pfam" id="PF12796">
    <property type="entry name" value="Ank_2"/>
    <property type="match status" value="2"/>
</dbReference>
<keyword evidence="5" id="KW-1185">Reference proteome</keyword>
<dbReference type="PROSITE" id="PS50088">
    <property type="entry name" value="ANK_REPEAT"/>
    <property type="match status" value="4"/>
</dbReference>
<dbReference type="PANTHER" id="PTHR46680">
    <property type="entry name" value="NF-KAPPA-B INHIBITOR ALPHA"/>
    <property type="match status" value="1"/>
</dbReference>
<evidence type="ECO:0000256" key="2">
    <source>
        <dbReference type="ARBA" id="ARBA00023043"/>
    </source>
</evidence>
<accession>A0ABD0M1U2</accession>
<evidence type="ECO:0000256" key="3">
    <source>
        <dbReference type="PROSITE-ProRule" id="PRU00023"/>
    </source>
</evidence>
<feature type="repeat" description="ANK" evidence="3">
    <location>
        <begin position="344"/>
        <end position="376"/>
    </location>
</feature>
<evidence type="ECO:0000313" key="4">
    <source>
        <dbReference type="EMBL" id="KAK7505363.1"/>
    </source>
</evidence>
<dbReference type="EMBL" id="JACVVK020000011">
    <property type="protein sequence ID" value="KAK7505363.1"/>
    <property type="molecule type" value="Genomic_DNA"/>
</dbReference>
<evidence type="ECO:0000256" key="1">
    <source>
        <dbReference type="ARBA" id="ARBA00022737"/>
    </source>
</evidence>
<comment type="caution">
    <text evidence="4">The sequence shown here is derived from an EMBL/GenBank/DDBJ whole genome shotgun (WGS) entry which is preliminary data.</text>
</comment>
<name>A0ABD0M1U2_9CAEN</name>
<protein>
    <submittedName>
        <fullName evidence="4">Uncharacterized protein</fullName>
    </submittedName>
</protein>
<keyword evidence="1" id="KW-0677">Repeat</keyword>
<dbReference type="Proteomes" id="UP001519460">
    <property type="component" value="Unassembled WGS sequence"/>
</dbReference>
<sequence length="448" mass="49548">MPVRYFKGTSREWVRSRRVALLDDLPESTDTCPVRPDEGPEPWVARLKSCVGDPQPVDSISVLVRWTMATRSCYMPWLEHLSSQKLHLAVAHDDTKSCCELVKKEENLKAVDVQGNTALIVAAAVPGDESNRLVRTLLQCFHDPDERAKYVNMTNDDGLTALHFAVLASRPSLVQLLLDVGADPNAGIYSTRDGEWFGLTPLHFSLSGRTNESARCRQFLLEAGADPNVEMACCSDYFNTASLVIECDCGGCWSKDLVTMMVPPRYGESTSQHLCRAGSFVTLASCVGDYDAVADMLQSNKLAKVDVPNCIGWTALSWSVYNREPTLVQTLIDAGANVNLQDNMGRTALMLACIDQSTEIVTKLLESGADPDLEDNDGFTALVWACCGGCVLRPALFAMLQTRVPRRLLTLPWYDYNSPLLVSYRYSDGDTLRILFRAGIANHREVKH</sequence>
<gene>
    <name evidence="4" type="ORF">BaRGS_00003525</name>
</gene>
<dbReference type="PROSITE" id="PS50297">
    <property type="entry name" value="ANK_REP_REGION"/>
    <property type="match status" value="3"/>
</dbReference>
<feature type="repeat" description="ANK" evidence="3">
    <location>
        <begin position="197"/>
        <end position="232"/>
    </location>
</feature>
<dbReference type="SMART" id="SM00248">
    <property type="entry name" value="ANK"/>
    <property type="match status" value="7"/>
</dbReference>
<dbReference type="AlphaFoldDB" id="A0ABD0M1U2"/>
<feature type="non-terminal residue" evidence="4">
    <location>
        <position position="448"/>
    </location>
</feature>
<dbReference type="Gene3D" id="1.25.40.20">
    <property type="entry name" value="Ankyrin repeat-containing domain"/>
    <property type="match status" value="2"/>
</dbReference>
<dbReference type="InterPro" id="IPR002110">
    <property type="entry name" value="Ankyrin_rpt"/>
</dbReference>
<evidence type="ECO:0000313" key="5">
    <source>
        <dbReference type="Proteomes" id="UP001519460"/>
    </source>
</evidence>
<proteinExistence type="predicted"/>
<feature type="repeat" description="ANK" evidence="3">
    <location>
        <begin position="157"/>
        <end position="186"/>
    </location>
</feature>
<keyword evidence="2 3" id="KW-0040">ANK repeat</keyword>
<feature type="repeat" description="ANK" evidence="3">
    <location>
        <begin position="311"/>
        <end position="343"/>
    </location>
</feature>
<dbReference type="PANTHER" id="PTHR46680:SF3">
    <property type="entry name" value="NF-KAPPA-B INHIBITOR CACTUS"/>
    <property type="match status" value="1"/>
</dbReference>